<evidence type="ECO:0000256" key="2">
    <source>
        <dbReference type="SAM" id="Phobius"/>
    </source>
</evidence>
<gene>
    <name evidence="3" type="ORF">MCOR33_004120</name>
</gene>
<reference evidence="3" key="1">
    <citation type="submission" date="2021-01" db="EMBL/GenBank/DDBJ databases">
        <title>Deciphering the adaptive evolutionary patterns associated with biogeogrpahic diversity in the finger millet blast pathogen Magnaporthe oryzae in Eastern Africa.</title>
        <authorList>
            <person name="Onyema G."/>
            <person name="Shittu T.A."/>
            <person name="Dodsworth S."/>
            <person name="Devilliers S."/>
            <person name="Muthumeenakshi S."/>
            <person name="Sreenivasaprasad S."/>
        </authorList>
    </citation>
    <scope>NUCLEOTIDE SEQUENCE</scope>
    <source>
        <strain evidence="3">D15/s37</strain>
    </source>
</reference>
<organism evidence="3 4">
    <name type="scientific">Pyricularia grisea</name>
    <name type="common">Crabgrass-specific blast fungus</name>
    <name type="synonym">Magnaporthe grisea</name>
    <dbReference type="NCBI Taxonomy" id="148305"/>
    <lineage>
        <taxon>Eukaryota</taxon>
        <taxon>Fungi</taxon>
        <taxon>Dikarya</taxon>
        <taxon>Ascomycota</taxon>
        <taxon>Pezizomycotina</taxon>
        <taxon>Sordariomycetes</taxon>
        <taxon>Sordariomycetidae</taxon>
        <taxon>Magnaporthales</taxon>
        <taxon>Pyriculariaceae</taxon>
        <taxon>Pyricularia</taxon>
    </lineage>
</organism>
<sequence>MSSSNAIASVSHLYFLGLSAVGYDWLWGRIVRGPGMKAIIDTRTTGLFHDGTLLTQNYTGLRALDALFVPAVIFYNDLLSSNDPVHRMLLIDIFSTMQTTSHCISVVGWERGNSSLMAVIENIFWGVLNQAWGAATVYPIYCFAHVARWLPTQNQKDLDAAFIGPKAVSEALPLPAVAIVTSLTPLILLYPAMVTSCSAQRRQTIIAMYRLTPPVLALLRPAASVILRRARVAGQGEVDRVRAQRLTAASLAVSGATATLAHWYAIGAAMWTQGSTLARVFLPPAFTDLGERTSQGPIIAEAAHEFLQWDVIAVGMALTPLSYLIWRSQPRKKPRTREGGSFSSTSRLRRILEWGPMKVLGWGFACVVLSPGGLLAWTLAARVVNGLKGSFDVDDERKRSLSAEKANPSGLGKKS</sequence>
<proteinExistence type="predicted"/>
<evidence type="ECO:0000256" key="1">
    <source>
        <dbReference type="SAM" id="MobiDB-lite"/>
    </source>
</evidence>
<evidence type="ECO:0000313" key="3">
    <source>
        <dbReference type="EMBL" id="KAI6300136.1"/>
    </source>
</evidence>
<comment type="caution">
    <text evidence="3">The sequence shown here is derived from an EMBL/GenBank/DDBJ whole genome shotgun (WGS) entry which is preliminary data.</text>
</comment>
<dbReference type="EMBL" id="JABSND010000057">
    <property type="protein sequence ID" value="KAI6300136.1"/>
    <property type="molecule type" value="Genomic_DNA"/>
</dbReference>
<keyword evidence="2" id="KW-0472">Membrane</keyword>
<evidence type="ECO:0000313" key="4">
    <source>
        <dbReference type="Proteomes" id="UP001059893"/>
    </source>
</evidence>
<feature type="transmembrane region" description="Helical" evidence="2">
    <location>
        <begin position="359"/>
        <end position="380"/>
    </location>
</feature>
<feature type="region of interest" description="Disordered" evidence="1">
    <location>
        <begin position="395"/>
        <end position="415"/>
    </location>
</feature>
<feature type="transmembrane region" description="Helical" evidence="2">
    <location>
        <begin position="306"/>
        <end position="326"/>
    </location>
</feature>
<feature type="transmembrane region" description="Helical" evidence="2">
    <location>
        <begin position="172"/>
        <end position="193"/>
    </location>
</feature>
<feature type="transmembrane region" description="Helical" evidence="2">
    <location>
        <begin position="6"/>
        <end position="27"/>
    </location>
</feature>
<keyword evidence="4" id="KW-1185">Reference proteome</keyword>
<name>A0ABQ8NRI6_PYRGI</name>
<keyword evidence="2" id="KW-1133">Transmembrane helix</keyword>
<keyword evidence="2" id="KW-0812">Transmembrane</keyword>
<protein>
    <submittedName>
        <fullName evidence="3">Uncharacterized protein</fullName>
    </submittedName>
</protein>
<feature type="transmembrane region" description="Helical" evidence="2">
    <location>
        <begin position="248"/>
        <end position="271"/>
    </location>
</feature>
<accession>A0ABQ8NRI6</accession>
<dbReference type="Proteomes" id="UP001059893">
    <property type="component" value="Unassembled WGS sequence"/>
</dbReference>